<organism evidence="1 2">
    <name type="scientific">Aetokthonos hydrillicola Thurmond2011</name>
    <dbReference type="NCBI Taxonomy" id="2712845"/>
    <lineage>
        <taxon>Bacteria</taxon>
        <taxon>Bacillati</taxon>
        <taxon>Cyanobacteriota</taxon>
        <taxon>Cyanophyceae</taxon>
        <taxon>Nostocales</taxon>
        <taxon>Hapalosiphonaceae</taxon>
        <taxon>Aetokthonos</taxon>
    </lineage>
</organism>
<name>A0AAP5II32_9CYAN</name>
<keyword evidence="2" id="KW-1185">Reference proteome</keyword>
<comment type="caution">
    <text evidence="1">The sequence shown here is derived from an EMBL/GenBank/DDBJ whole genome shotgun (WGS) entry which is preliminary data.</text>
</comment>
<reference evidence="2" key="1">
    <citation type="journal article" date="2021" name="Science">
        <title>Hunting the eagle killer: A cyanobacterial neurotoxin causes vacuolar myelinopathy.</title>
        <authorList>
            <person name="Breinlinger S."/>
            <person name="Phillips T.J."/>
            <person name="Haram B.N."/>
            <person name="Mares J."/>
            <person name="Martinez Yerena J.A."/>
            <person name="Hrouzek P."/>
            <person name="Sobotka R."/>
            <person name="Henderson W.M."/>
            <person name="Schmieder P."/>
            <person name="Williams S.M."/>
            <person name="Lauderdale J.D."/>
            <person name="Wilde H.D."/>
            <person name="Gerrin W."/>
            <person name="Kust A."/>
            <person name="Washington J.W."/>
            <person name="Wagner C."/>
            <person name="Geier B."/>
            <person name="Liebeke M."/>
            <person name="Enke H."/>
            <person name="Niedermeyer T.H.J."/>
            <person name="Wilde S.B."/>
        </authorList>
    </citation>
    <scope>NUCLEOTIDE SEQUENCE [LARGE SCALE GENOMIC DNA]</scope>
    <source>
        <strain evidence="2">Thurmond2011</strain>
    </source>
</reference>
<dbReference type="AlphaFoldDB" id="A0AAP5II32"/>
<dbReference type="Proteomes" id="UP000667802">
    <property type="component" value="Unassembled WGS sequence"/>
</dbReference>
<accession>A0AAP5II32</accession>
<evidence type="ECO:0000313" key="1">
    <source>
        <dbReference type="EMBL" id="MDR9900718.1"/>
    </source>
</evidence>
<sequence length="436" mass="46303">MPSPPFSSNSALIETAIAQRALTQLNLAAMYPRVAVRDFEPGAFERGDDVKIRRPKRRTATDLNPRVAPYIFTEAQFFAGSVKLERLWTDGFLSYGYDSNQTMERYLAETSDQIADAIVTPNDSYMYSQFRTWNIAPTGNVSLGDHPPIAISACVDSSGNLTNFNNEGLRGANVFLDKENVPSTNRYAIISSTAKGAFLGDSVVVTGFAATSIGGGQLLQRGLQLGDFTERYGFMVGGSNTVGNQTGVTDLDTVTGTQGTLPIASVAANTAFLYADNATTTYVGAVDFTLTVGTALQNVGVGQIARIGTNTKATAFGVILRVSGNVITLVPYAPNGTKLGYGDITPGTDVFSIPTIPSVSTVNHTEGLAMATRRIAEPRRGSGAVAASITDPVTQLSIQVFTGQYDLGTVSERNAAYMLTGSKITDFRKCGLILSL</sequence>
<gene>
    <name evidence="1" type="ORF">G7B40_040230</name>
</gene>
<protein>
    <submittedName>
        <fullName evidence="1">Uncharacterized protein</fullName>
    </submittedName>
</protein>
<dbReference type="RefSeq" id="WP_208344284.1">
    <property type="nucleotide sequence ID" value="NZ_CAWQFN010000490.1"/>
</dbReference>
<dbReference type="EMBL" id="JAALHA020000038">
    <property type="protein sequence ID" value="MDR9900718.1"/>
    <property type="molecule type" value="Genomic_DNA"/>
</dbReference>
<proteinExistence type="predicted"/>
<evidence type="ECO:0000313" key="2">
    <source>
        <dbReference type="Proteomes" id="UP000667802"/>
    </source>
</evidence>